<evidence type="ECO:0000256" key="1">
    <source>
        <dbReference type="ARBA" id="ARBA00004196"/>
    </source>
</evidence>
<dbReference type="CDD" id="cd08494">
    <property type="entry name" value="PBP2_NikA_DppA_OppA_like_6"/>
    <property type="match status" value="1"/>
</dbReference>
<keyword evidence="4 5" id="KW-0732">Signal</keyword>
<proteinExistence type="inferred from homology"/>
<evidence type="ECO:0000256" key="2">
    <source>
        <dbReference type="ARBA" id="ARBA00005695"/>
    </source>
</evidence>
<evidence type="ECO:0000256" key="4">
    <source>
        <dbReference type="ARBA" id="ARBA00022729"/>
    </source>
</evidence>
<dbReference type="EMBL" id="UFXQ01000001">
    <property type="protein sequence ID" value="STC68595.1"/>
    <property type="molecule type" value="Genomic_DNA"/>
</dbReference>
<dbReference type="GO" id="GO:0030313">
    <property type="term" value="C:cell envelope"/>
    <property type="evidence" value="ECO:0007669"/>
    <property type="project" value="UniProtKB-SubCell"/>
</dbReference>
<dbReference type="STRING" id="35756.GCA_001044155_01923"/>
<evidence type="ECO:0000259" key="6">
    <source>
        <dbReference type="Pfam" id="PF00496"/>
    </source>
</evidence>
<dbReference type="PROSITE" id="PS51257">
    <property type="entry name" value="PROKAR_LIPOPROTEIN"/>
    <property type="match status" value="1"/>
</dbReference>
<dbReference type="Pfam" id="PF00496">
    <property type="entry name" value="SBP_bac_5"/>
    <property type="match status" value="1"/>
</dbReference>
<dbReference type="OrthoDB" id="9796817at2"/>
<dbReference type="AlphaFoldDB" id="A0A376CJW1"/>
<keyword evidence="8" id="KW-1185">Reference proteome</keyword>
<keyword evidence="3" id="KW-0813">Transport</keyword>
<reference evidence="7 8" key="1">
    <citation type="submission" date="2018-06" db="EMBL/GenBank/DDBJ databases">
        <authorList>
            <consortium name="Pathogen Informatics"/>
            <person name="Doyle S."/>
        </authorList>
    </citation>
    <scope>NUCLEOTIDE SEQUENCE [LARGE SCALE GENOMIC DNA]</scope>
    <source>
        <strain evidence="7 8">NCTC11862</strain>
    </source>
</reference>
<feature type="domain" description="Solute-binding protein family 5" evidence="6">
    <location>
        <begin position="84"/>
        <end position="407"/>
    </location>
</feature>
<dbReference type="InterPro" id="IPR000914">
    <property type="entry name" value="SBP_5_dom"/>
</dbReference>
<name>A0A376CJW1_9CORY</name>
<sequence>MATNRATRTATRAVAVLGTAGLLASCSAGSTATQVGRVAGAGVVVGTSGAPASLDFTTTGGAAIPQALMSNVYETLVRIDDTGTPVPHLAESIARNDDGLRYTFELREGVFFSNGDEFTAETAAFSINYVKNEWTNGLKAQMDPVESVDVVDKHTLVVTLSAPSNRWLWSMGTLTGAMMTPNGVDSLATDPVGTGPYTVDRFNVGESITFAAREDYWSTPAHHNAAIRYFADSVASVNALRAGDVDVVWALQAPELLDSLPDDYRVQVGSTNGEVIFSMNNDSAPFDDPTVRQAAAYAIDRDALNQVVYEGLGTNTGGAPVPPSDPWYTGRDYYPFDPARARELLAGRTPELTISVPSQPYAQKAAELIYSQLTEVGFRVTLETLEFPAVWLGQVMNQHDYQASIIAHVEPRDIPALFGNPDYYLRYDSPEVRKELALADEGDTARQVTHMEAAVDQIMADAGALTLANSPNIVLTAPGVIGIDADVITDALPLAGVQRP</sequence>
<feature type="chain" id="PRO_5038709895" evidence="5">
    <location>
        <begin position="29"/>
        <end position="500"/>
    </location>
</feature>
<dbReference type="Proteomes" id="UP000254467">
    <property type="component" value="Unassembled WGS sequence"/>
</dbReference>
<comment type="subcellular location">
    <subcellularLocation>
        <location evidence="1">Cell envelope</location>
    </subcellularLocation>
</comment>
<dbReference type="GO" id="GO:1904680">
    <property type="term" value="F:peptide transmembrane transporter activity"/>
    <property type="evidence" value="ECO:0007669"/>
    <property type="project" value="TreeGrafter"/>
</dbReference>
<evidence type="ECO:0000313" key="8">
    <source>
        <dbReference type="Proteomes" id="UP000254467"/>
    </source>
</evidence>
<evidence type="ECO:0000313" key="7">
    <source>
        <dbReference type="EMBL" id="STC68595.1"/>
    </source>
</evidence>
<evidence type="ECO:0000256" key="5">
    <source>
        <dbReference type="SAM" id="SignalP"/>
    </source>
</evidence>
<dbReference type="RefSeq" id="WP_018582097.1">
    <property type="nucleotide sequence ID" value="NZ_LDYD01000007.1"/>
</dbReference>
<dbReference type="GO" id="GO:0015833">
    <property type="term" value="P:peptide transport"/>
    <property type="evidence" value="ECO:0007669"/>
    <property type="project" value="TreeGrafter"/>
</dbReference>
<dbReference type="PANTHER" id="PTHR30290:SF10">
    <property type="entry name" value="PERIPLASMIC OLIGOPEPTIDE-BINDING PROTEIN-RELATED"/>
    <property type="match status" value="1"/>
</dbReference>
<dbReference type="PANTHER" id="PTHR30290">
    <property type="entry name" value="PERIPLASMIC BINDING COMPONENT OF ABC TRANSPORTER"/>
    <property type="match status" value="1"/>
</dbReference>
<dbReference type="InterPro" id="IPR039424">
    <property type="entry name" value="SBP_5"/>
</dbReference>
<gene>
    <name evidence="7" type="primary">hbpA</name>
    <name evidence="7" type="ORF">NCTC11862_00354</name>
</gene>
<dbReference type="Gene3D" id="3.10.105.10">
    <property type="entry name" value="Dipeptide-binding Protein, Domain 3"/>
    <property type="match status" value="1"/>
</dbReference>
<evidence type="ECO:0000256" key="3">
    <source>
        <dbReference type="ARBA" id="ARBA00022448"/>
    </source>
</evidence>
<dbReference type="SUPFAM" id="SSF53850">
    <property type="entry name" value="Periplasmic binding protein-like II"/>
    <property type="match status" value="1"/>
</dbReference>
<dbReference type="Gene3D" id="3.40.190.10">
    <property type="entry name" value="Periplasmic binding protein-like II"/>
    <property type="match status" value="1"/>
</dbReference>
<feature type="signal peptide" evidence="5">
    <location>
        <begin position="1"/>
        <end position="28"/>
    </location>
</feature>
<protein>
    <submittedName>
        <fullName evidence="7">ABC transporter substrate-binding protein</fullName>
    </submittedName>
</protein>
<organism evidence="7 8">
    <name type="scientific">Corynebacterium pilosum</name>
    <dbReference type="NCBI Taxonomy" id="35756"/>
    <lineage>
        <taxon>Bacteria</taxon>
        <taxon>Bacillati</taxon>
        <taxon>Actinomycetota</taxon>
        <taxon>Actinomycetes</taxon>
        <taxon>Mycobacteriales</taxon>
        <taxon>Corynebacteriaceae</taxon>
        <taxon>Corynebacterium</taxon>
    </lineage>
</organism>
<accession>A0A376CJW1</accession>
<comment type="similarity">
    <text evidence="2">Belongs to the bacterial solute-binding protein 5 family.</text>
</comment>